<feature type="transmembrane region" description="Helical" evidence="8">
    <location>
        <begin position="79"/>
        <end position="97"/>
    </location>
</feature>
<sequence length="262" mass="26923">MTIAGVPIATLLLVLLAGFGTGFVGYATGAASLVSYPSLLAIGVPPVLADTTNTVGMLGTDVGGLLSARKELAGHATRVVAYTVIGVIGGVAGALLLIELPPTVFEYLAPPLILFSAITIVADPGKRVTDDMGATPARDDPRQDRWWMWLGVAFACVYNGYFGAGAGTLTIAVLGLGRVGSFHEINALKTVIGFGSNVTAAILFIVRGSVNWPYALALGAGCFVGGALAPPVTRHIPSNIMRTAAMIAGVILAIALGWNTYR</sequence>
<comment type="subcellular location">
    <subcellularLocation>
        <location evidence="1 8">Cell membrane</location>
        <topology evidence="1 8">Multi-pass membrane protein</topology>
    </subcellularLocation>
</comment>
<feature type="transmembrane region" description="Helical" evidence="8">
    <location>
        <begin position="244"/>
        <end position="261"/>
    </location>
</feature>
<evidence type="ECO:0000256" key="3">
    <source>
        <dbReference type="ARBA" id="ARBA00022448"/>
    </source>
</evidence>
<evidence type="ECO:0000256" key="4">
    <source>
        <dbReference type="ARBA" id="ARBA00022475"/>
    </source>
</evidence>
<proteinExistence type="inferred from homology"/>
<keyword evidence="7 8" id="KW-0472">Membrane</keyword>
<dbReference type="EMBL" id="NEWD01000035">
    <property type="protein sequence ID" value="OXM99642.1"/>
    <property type="molecule type" value="Genomic_DNA"/>
</dbReference>
<evidence type="ECO:0000256" key="5">
    <source>
        <dbReference type="ARBA" id="ARBA00022692"/>
    </source>
</evidence>
<evidence type="ECO:0000256" key="6">
    <source>
        <dbReference type="ARBA" id="ARBA00022989"/>
    </source>
</evidence>
<reference evidence="9 10" key="1">
    <citation type="submission" date="2017-05" db="EMBL/GenBank/DDBJ databases">
        <title>Bifidobacterium vansinderenii sp. nov.</title>
        <authorList>
            <person name="Lugli G.A."/>
            <person name="Duranti S."/>
            <person name="Mangifesta M."/>
        </authorList>
    </citation>
    <scope>NUCLEOTIDE SEQUENCE [LARGE SCALE GENOMIC DNA]</scope>
    <source>
        <strain evidence="9 10">Tam10B</strain>
    </source>
</reference>
<feature type="transmembrane region" description="Helical" evidence="8">
    <location>
        <begin position="212"/>
        <end position="232"/>
    </location>
</feature>
<evidence type="ECO:0000256" key="2">
    <source>
        <dbReference type="ARBA" id="ARBA00009142"/>
    </source>
</evidence>
<evidence type="ECO:0000256" key="8">
    <source>
        <dbReference type="RuleBase" id="RU363041"/>
    </source>
</evidence>
<keyword evidence="10" id="KW-1185">Reference proteome</keyword>
<comment type="caution">
    <text evidence="9">The sequence shown here is derived from an EMBL/GenBank/DDBJ whole genome shotgun (WGS) entry which is preliminary data.</text>
</comment>
<feature type="transmembrane region" description="Helical" evidence="8">
    <location>
        <begin position="146"/>
        <end position="175"/>
    </location>
</feature>
<dbReference type="Pfam" id="PF01925">
    <property type="entry name" value="TauE"/>
    <property type="match status" value="1"/>
</dbReference>
<dbReference type="Proteomes" id="UP000215433">
    <property type="component" value="Unassembled WGS sequence"/>
</dbReference>
<comment type="similarity">
    <text evidence="2 8">Belongs to the 4-toluene sulfonate uptake permease (TSUP) (TC 2.A.102) family.</text>
</comment>
<name>A0A229VVJ5_9BIFI</name>
<feature type="transmembrane region" description="Helical" evidence="8">
    <location>
        <begin position="104"/>
        <end position="122"/>
    </location>
</feature>
<keyword evidence="6 8" id="KW-1133">Transmembrane helix</keyword>
<dbReference type="PANTHER" id="PTHR30269:SF0">
    <property type="entry name" value="MEMBRANE TRANSPORTER PROTEIN YFCA-RELATED"/>
    <property type="match status" value="1"/>
</dbReference>
<keyword evidence="4 8" id="KW-1003">Cell membrane</keyword>
<dbReference type="InterPro" id="IPR002781">
    <property type="entry name" value="TM_pro_TauE-like"/>
</dbReference>
<evidence type="ECO:0000256" key="1">
    <source>
        <dbReference type="ARBA" id="ARBA00004651"/>
    </source>
</evidence>
<keyword evidence="5 8" id="KW-0812">Transmembrane</keyword>
<dbReference type="AlphaFoldDB" id="A0A229VVJ5"/>
<dbReference type="OrthoDB" id="3782574at2"/>
<keyword evidence="3" id="KW-0813">Transport</keyword>
<evidence type="ECO:0000256" key="7">
    <source>
        <dbReference type="ARBA" id="ARBA00023136"/>
    </source>
</evidence>
<feature type="transmembrane region" description="Helical" evidence="8">
    <location>
        <begin position="187"/>
        <end position="206"/>
    </location>
</feature>
<gene>
    <name evidence="9" type="ORF">Tam10B_2119</name>
</gene>
<organism evidence="9 10">
    <name type="scientific">Bifidobacterium vansinderenii</name>
    <dbReference type="NCBI Taxonomy" id="1984871"/>
    <lineage>
        <taxon>Bacteria</taxon>
        <taxon>Bacillati</taxon>
        <taxon>Actinomycetota</taxon>
        <taxon>Actinomycetes</taxon>
        <taxon>Bifidobacteriales</taxon>
        <taxon>Bifidobacteriaceae</taxon>
        <taxon>Bifidobacterium</taxon>
    </lineage>
</organism>
<accession>A0A229VVJ5</accession>
<dbReference type="PANTHER" id="PTHR30269">
    <property type="entry name" value="TRANSMEMBRANE PROTEIN YFCA"/>
    <property type="match status" value="1"/>
</dbReference>
<dbReference type="InterPro" id="IPR052017">
    <property type="entry name" value="TSUP"/>
</dbReference>
<dbReference type="GO" id="GO:0005886">
    <property type="term" value="C:plasma membrane"/>
    <property type="evidence" value="ECO:0007669"/>
    <property type="project" value="UniProtKB-SubCell"/>
</dbReference>
<dbReference type="RefSeq" id="WP_093961227.1">
    <property type="nucleotide sequence ID" value="NZ_NEWD01000035.1"/>
</dbReference>
<evidence type="ECO:0000313" key="10">
    <source>
        <dbReference type="Proteomes" id="UP000215433"/>
    </source>
</evidence>
<protein>
    <recommendedName>
        <fullName evidence="8">Probable membrane transporter protein</fullName>
    </recommendedName>
</protein>
<evidence type="ECO:0000313" key="9">
    <source>
        <dbReference type="EMBL" id="OXM99642.1"/>
    </source>
</evidence>